<evidence type="ECO:0000313" key="4">
    <source>
        <dbReference type="EMBL" id="GAA1547943.1"/>
    </source>
</evidence>
<dbReference type="PANTHER" id="PTHR23028">
    <property type="entry name" value="ACETYLTRANSFERASE"/>
    <property type="match status" value="1"/>
</dbReference>
<dbReference type="Pfam" id="PF01757">
    <property type="entry name" value="Acyl_transf_3"/>
    <property type="match status" value="1"/>
</dbReference>
<feature type="transmembrane region" description="Helical" evidence="2">
    <location>
        <begin position="55"/>
        <end position="83"/>
    </location>
</feature>
<keyword evidence="5" id="KW-1185">Reference proteome</keyword>
<sequence>MTAPIAAGVRTENAGETKRDHKLEGLRGYLALGVVVYHVAFYAGLTSFLDLPTHGIWTVLADGLSVCLAPFFVLSAFFLYRPFARAVLAGTKHPPARPFWWRRFLRLIPAYWVVVTFALLVFDINKIDGFWYAARPYLLMHFYWPNAPWITGLVPTWTVPAEMLFYLILPGIAVLIGRYARKAATLEAKRRRMLVPLTLFAVIGFAWTVYTNVPSQLDTAVVYNLWYWPFGYYDAFAIGMLLATVSAYHQVSGKTPRSYAFVAKHPNVLWALALVVFVVNLNRFFGKLGMGDWASFNQELVIHALVLLFAGLIVAPLTVPGVRSRLMDITLNPRPIRFVGRISYGVYLWHMVVVSLLLKQGPLFGNTPGFGPELYGAANFWWLLTWTTVGTIAVSAVSYYLLEQPLSKLGRRKPDPAPPAAEPAVKTGQAVEVPAAP</sequence>
<dbReference type="PANTHER" id="PTHR23028:SF53">
    <property type="entry name" value="ACYL_TRANSF_3 DOMAIN-CONTAINING PROTEIN"/>
    <property type="match status" value="1"/>
</dbReference>
<feature type="transmembrane region" description="Helical" evidence="2">
    <location>
        <begin position="268"/>
        <end position="285"/>
    </location>
</feature>
<evidence type="ECO:0000256" key="2">
    <source>
        <dbReference type="SAM" id="Phobius"/>
    </source>
</evidence>
<dbReference type="InterPro" id="IPR050879">
    <property type="entry name" value="Acyltransferase_3"/>
</dbReference>
<feature type="domain" description="Acyltransferase 3" evidence="3">
    <location>
        <begin position="21"/>
        <end position="399"/>
    </location>
</feature>
<feature type="transmembrane region" description="Helical" evidence="2">
    <location>
        <begin position="300"/>
        <end position="322"/>
    </location>
</feature>
<keyword evidence="2" id="KW-0812">Transmembrane</keyword>
<dbReference type="GO" id="GO:0016746">
    <property type="term" value="F:acyltransferase activity"/>
    <property type="evidence" value="ECO:0007669"/>
    <property type="project" value="UniProtKB-KW"/>
</dbReference>
<keyword evidence="2" id="KW-0472">Membrane</keyword>
<dbReference type="InterPro" id="IPR002656">
    <property type="entry name" value="Acyl_transf_3_dom"/>
</dbReference>
<feature type="transmembrane region" description="Helical" evidence="2">
    <location>
        <begin position="193"/>
        <end position="210"/>
    </location>
</feature>
<organism evidence="4 5">
    <name type="scientific">Dactylosporangium maewongense</name>
    <dbReference type="NCBI Taxonomy" id="634393"/>
    <lineage>
        <taxon>Bacteria</taxon>
        <taxon>Bacillati</taxon>
        <taxon>Actinomycetota</taxon>
        <taxon>Actinomycetes</taxon>
        <taxon>Micromonosporales</taxon>
        <taxon>Micromonosporaceae</taxon>
        <taxon>Dactylosporangium</taxon>
    </lineage>
</organism>
<feature type="transmembrane region" description="Helical" evidence="2">
    <location>
        <begin position="28"/>
        <end position="49"/>
    </location>
</feature>
<comment type="caution">
    <text evidence="4">The sequence shown here is derived from an EMBL/GenBank/DDBJ whole genome shotgun (WGS) entry which is preliminary data.</text>
</comment>
<feature type="transmembrane region" description="Helical" evidence="2">
    <location>
        <begin position="104"/>
        <end position="122"/>
    </location>
</feature>
<gene>
    <name evidence="4" type="ORF">GCM10009827_080260</name>
</gene>
<feature type="transmembrane region" description="Helical" evidence="2">
    <location>
        <begin position="342"/>
        <end position="360"/>
    </location>
</feature>
<name>A0ABP4MP10_9ACTN</name>
<keyword evidence="4" id="KW-0808">Transferase</keyword>
<feature type="transmembrane region" description="Helical" evidence="2">
    <location>
        <begin position="380"/>
        <end position="402"/>
    </location>
</feature>
<dbReference type="Proteomes" id="UP001501470">
    <property type="component" value="Unassembled WGS sequence"/>
</dbReference>
<reference evidence="5" key="1">
    <citation type="journal article" date="2019" name="Int. J. Syst. Evol. Microbiol.">
        <title>The Global Catalogue of Microorganisms (GCM) 10K type strain sequencing project: providing services to taxonomists for standard genome sequencing and annotation.</title>
        <authorList>
            <consortium name="The Broad Institute Genomics Platform"/>
            <consortium name="The Broad Institute Genome Sequencing Center for Infectious Disease"/>
            <person name="Wu L."/>
            <person name="Ma J."/>
        </authorList>
    </citation>
    <scope>NUCLEOTIDE SEQUENCE [LARGE SCALE GENOMIC DNA]</scope>
    <source>
        <strain evidence="5">JCM 15933</strain>
    </source>
</reference>
<keyword evidence="2" id="KW-1133">Transmembrane helix</keyword>
<keyword evidence="4" id="KW-0012">Acyltransferase</keyword>
<feature type="region of interest" description="Disordered" evidence="1">
    <location>
        <begin position="410"/>
        <end position="437"/>
    </location>
</feature>
<feature type="transmembrane region" description="Helical" evidence="2">
    <location>
        <begin position="163"/>
        <end position="181"/>
    </location>
</feature>
<protein>
    <submittedName>
        <fullName evidence="4">Acyltransferase</fullName>
    </submittedName>
</protein>
<evidence type="ECO:0000259" key="3">
    <source>
        <dbReference type="Pfam" id="PF01757"/>
    </source>
</evidence>
<evidence type="ECO:0000313" key="5">
    <source>
        <dbReference type="Proteomes" id="UP001501470"/>
    </source>
</evidence>
<dbReference type="EMBL" id="BAAAQD010000020">
    <property type="protein sequence ID" value="GAA1547943.1"/>
    <property type="molecule type" value="Genomic_DNA"/>
</dbReference>
<dbReference type="RefSeq" id="WP_344508645.1">
    <property type="nucleotide sequence ID" value="NZ_BAAAQD010000020.1"/>
</dbReference>
<proteinExistence type="predicted"/>
<evidence type="ECO:0000256" key="1">
    <source>
        <dbReference type="SAM" id="MobiDB-lite"/>
    </source>
</evidence>
<accession>A0ABP4MP10</accession>
<feature type="transmembrane region" description="Helical" evidence="2">
    <location>
        <begin position="230"/>
        <end position="248"/>
    </location>
</feature>